<proteinExistence type="predicted"/>
<reference evidence="2" key="1">
    <citation type="submission" date="2022-11" db="EMBL/GenBank/DDBJ databases">
        <title>Robbsia betulipollinis sp. nov., isolated from pollen of birch (Betula pendula).</title>
        <authorList>
            <person name="Shi H."/>
            <person name="Ambika Manirajan B."/>
            <person name="Ratering S."/>
            <person name="Geissler-Plaum R."/>
            <person name="Schnell S."/>
        </authorList>
    </citation>
    <scope>NUCLEOTIDE SEQUENCE</scope>
    <source>
        <strain evidence="2">Bb-Pol-6</strain>
    </source>
</reference>
<name>A0ABT3ZTK1_9BURK</name>
<evidence type="ECO:0000313" key="3">
    <source>
        <dbReference type="Proteomes" id="UP001082899"/>
    </source>
</evidence>
<dbReference type="InterPro" id="IPR036909">
    <property type="entry name" value="Cyt_c-like_dom_sf"/>
</dbReference>
<keyword evidence="3" id="KW-1185">Reference proteome</keyword>
<comment type="caution">
    <text evidence="2">The sequence shown here is derived from an EMBL/GenBank/DDBJ whole genome shotgun (WGS) entry which is preliminary data.</text>
</comment>
<dbReference type="SUPFAM" id="SSF46626">
    <property type="entry name" value="Cytochrome c"/>
    <property type="match status" value="1"/>
</dbReference>
<evidence type="ECO:0000256" key="1">
    <source>
        <dbReference type="SAM" id="SignalP"/>
    </source>
</evidence>
<organism evidence="2 3">
    <name type="scientific">Robbsia betulipollinis</name>
    <dbReference type="NCBI Taxonomy" id="2981849"/>
    <lineage>
        <taxon>Bacteria</taxon>
        <taxon>Pseudomonadati</taxon>
        <taxon>Pseudomonadota</taxon>
        <taxon>Betaproteobacteria</taxon>
        <taxon>Burkholderiales</taxon>
        <taxon>Burkholderiaceae</taxon>
        <taxon>Robbsia</taxon>
    </lineage>
</organism>
<protein>
    <recommendedName>
        <fullName evidence="4">Cytochrome c domain-containing protein</fullName>
    </recommendedName>
</protein>
<evidence type="ECO:0008006" key="4">
    <source>
        <dbReference type="Google" id="ProtNLM"/>
    </source>
</evidence>
<dbReference type="Proteomes" id="UP001082899">
    <property type="component" value="Unassembled WGS sequence"/>
</dbReference>
<keyword evidence="1" id="KW-0732">Signal</keyword>
<feature type="chain" id="PRO_5045288531" description="Cytochrome c domain-containing protein" evidence="1">
    <location>
        <begin position="23"/>
        <end position="747"/>
    </location>
</feature>
<sequence length="747" mass="79558">MRRVSKNSFRTALSALPLAAFLAGCGGGGGSSTAATATTAATTTAATTTATTTSAATAAASLATTGPTNALTTTSSTTTVLPLEVMGATGTIVTVKVPAASGSTATKLWMQVNNLSYDNKASVQINGGAWISLTNAAVSIQGSGKYYGGIGGGFDTLKLTVPITGGVNGTNTISFRFNGSDGVSSGYRVLALNLQNSSGTSLVASTAFTQDDPTAWVAPETDSANIAAGLALWQTATLTDSSLTTSTIQAHCMDCHAANGSDLQRFNYSNYAIVMRSQYHGLSQAQGLQIASYIRSLTATLGVPGTHCRPWNPPYQPGPGLDAGDVKNWTCGAGLEAVSDNDIDTLNTIFPNGITKTAIAPAGHLNAREIPISLQLPDWNHWVPHIHPKDAWGSYFTSSNLDKEYNGDGTGTSTYNLRAKLTAGGTAYSQQKSGSFFQDIYYWGVEFGERFAPSGWGTPGAYTIAQQQNIYGTAQWQLIKSWELAQDFNLETNCPIAWTTEGAPASKLEARGWCGYWRFLFNVSPHMLNFPPANSMFGSTVGHYTKANQWYEMQLLLNPGNGVHNVHLPVDWQYVYGVIDNLSAASGRLEPARNLLFVTKGAQEMDNGVGVANVNQGWTTRDTSPLDVWKSGQSGIWKGTASATELAVVNAYLSNWTDVSNSFNINVWARITSSTEGCGISIRELCWSDYVPNTLEGPTPTLTNFPTYAYNQISLMRKDGVDGSELNRFAKWLNTAYPSGGYLSLVQ</sequence>
<accession>A0ABT3ZTK1</accession>
<gene>
    <name evidence="2" type="ORF">OVY01_21920</name>
</gene>
<dbReference type="PROSITE" id="PS51257">
    <property type="entry name" value="PROKAR_LIPOPROTEIN"/>
    <property type="match status" value="1"/>
</dbReference>
<feature type="signal peptide" evidence="1">
    <location>
        <begin position="1"/>
        <end position="22"/>
    </location>
</feature>
<evidence type="ECO:0000313" key="2">
    <source>
        <dbReference type="EMBL" id="MCY0389802.1"/>
    </source>
</evidence>
<dbReference type="EMBL" id="JAPMXC010000012">
    <property type="protein sequence ID" value="MCY0389802.1"/>
    <property type="molecule type" value="Genomic_DNA"/>
</dbReference>